<sequence>MHPNNHRDWISQLSNDLLLLVFERETAPAALTQSILCCKRWKILATSVLYRHVALDTKNFSRWSRTGPPALDATIETFTLCVTDVRIEAGREPAATTMERLRLDLDRLPSRLRNMVQLRSLSIHTPAQLPRGLWIPESSMAEILHHVPGTCSSLEVDVRDSRPESHPDKSETHICVSIRRLMPQLQFLRLGLPCLCPASVGDISEASSISTPDFTPAEAPNLRECIIKLREPSFGASATVKKFDIACNSEVRVVGIKAFAECLQALVHSGRAPSLKKLWILDALPQRDQWTSFGALVRRDVLADKSQTLPWKNIAPGGKSKNGLLIRMPADEGGEDLLATMQDIWDLVEGHSWITASDGTRLPAFIMGRYRLPQRDRTVQIKEEWLATNRISTHLWADENETGMRLLHAETGSLLEDSPAEIHVPEGWRRDASGIRLERAQC</sequence>
<dbReference type="EMBL" id="JARVKF010000429">
    <property type="protein sequence ID" value="KAK9414079.1"/>
    <property type="molecule type" value="Genomic_DNA"/>
</dbReference>
<reference evidence="1 2" key="1">
    <citation type="journal article" date="2024" name="J. Plant Pathol.">
        <title>Sequence and assembly of the genome of Seiridium unicorne, isolate CBS 538.82, causal agent of cypress canker disease.</title>
        <authorList>
            <person name="Scali E."/>
            <person name="Rocca G.D."/>
            <person name="Danti R."/>
            <person name="Garbelotto M."/>
            <person name="Barberini S."/>
            <person name="Baroncelli R."/>
            <person name="Emiliani G."/>
        </authorList>
    </citation>
    <scope>NUCLEOTIDE SEQUENCE [LARGE SCALE GENOMIC DNA]</scope>
    <source>
        <strain evidence="1 2">BM-138-508</strain>
    </source>
</reference>
<organism evidence="1 2">
    <name type="scientific">Seiridium unicorne</name>
    <dbReference type="NCBI Taxonomy" id="138068"/>
    <lineage>
        <taxon>Eukaryota</taxon>
        <taxon>Fungi</taxon>
        <taxon>Dikarya</taxon>
        <taxon>Ascomycota</taxon>
        <taxon>Pezizomycotina</taxon>
        <taxon>Sordariomycetes</taxon>
        <taxon>Xylariomycetidae</taxon>
        <taxon>Amphisphaeriales</taxon>
        <taxon>Sporocadaceae</taxon>
        <taxon>Seiridium</taxon>
    </lineage>
</organism>
<evidence type="ECO:0000313" key="1">
    <source>
        <dbReference type="EMBL" id="KAK9414079.1"/>
    </source>
</evidence>
<name>A0ABR2UHI1_9PEZI</name>
<dbReference type="Proteomes" id="UP001408356">
    <property type="component" value="Unassembled WGS sequence"/>
</dbReference>
<evidence type="ECO:0000313" key="2">
    <source>
        <dbReference type="Proteomes" id="UP001408356"/>
    </source>
</evidence>
<comment type="caution">
    <text evidence="1">The sequence shown here is derived from an EMBL/GenBank/DDBJ whole genome shotgun (WGS) entry which is preliminary data.</text>
</comment>
<accession>A0ABR2UHI1</accession>
<keyword evidence="2" id="KW-1185">Reference proteome</keyword>
<proteinExistence type="predicted"/>
<protein>
    <submittedName>
        <fullName evidence="1">F-box domain-containing protein</fullName>
    </submittedName>
</protein>
<gene>
    <name evidence="1" type="ORF">SUNI508_02178</name>
</gene>